<evidence type="ECO:0000313" key="2">
    <source>
        <dbReference type="EMBL" id="KAK8483657.1"/>
    </source>
</evidence>
<dbReference type="InterPro" id="IPR015655">
    <property type="entry name" value="PP2C"/>
</dbReference>
<keyword evidence="3" id="KW-1185">Reference proteome</keyword>
<gene>
    <name evidence="2" type="ORF">V6N12_000565</name>
</gene>
<dbReference type="Proteomes" id="UP001472677">
    <property type="component" value="Unassembled WGS sequence"/>
</dbReference>
<evidence type="ECO:0000259" key="1">
    <source>
        <dbReference type="PROSITE" id="PS51746"/>
    </source>
</evidence>
<dbReference type="InterPro" id="IPR036457">
    <property type="entry name" value="PPM-type-like_dom_sf"/>
</dbReference>
<protein>
    <recommendedName>
        <fullName evidence="1">PPM-type phosphatase domain-containing protein</fullName>
    </recommendedName>
</protein>
<comment type="caution">
    <text evidence="2">The sequence shown here is derived from an EMBL/GenBank/DDBJ whole genome shotgun (WGS) entry which is preliminary data.</text>
</comment>
<sequence length="218" mass="24311">MELSEIVVKEWAKGWSLDGWKKRWESVLCNAYETADNVVKDESLAPNSAGSTALVLIVSPCQIIAANCGDFRAILCRGAQAIPLTIDHKPDRAYEMEMITTNRGKILYWGCSRVEGILSVSMAIGDHNLKTWIVSTPEVTFTARTEEDVCLVLARDGLWDVLSNGEVAKLARTELRRRRKLGASSPADYVSRKIVKKALMANTEDNISIIVIDFNKYF</sequence>
<dbReference type="SUPFAM" id="SSF81606">
    <property type="entry name" value="PP2C-like"/>
    <property type="match status" value="1"/>
</dbReference>
<proteinExistence type="predicted"/>
<organism evidence="2 3">
    <name type="scientific">Hibiscus sabdariffa</name>
    <name type="common">roselle</name>
    <dbReference type="NCBI Taxonomy" id="183260"/>
    <lineage>
        <taxon>Eukaryota</taxon>
        <taxon>Viridiplantae</taxon>
        <taxon>Streptophyta</taxon>
        <taxon>Embryophyta</taxon>
        <taxon>Tracheophyta</taxon>
        <taxon>Spermatophyta</taxon>
        <taxon>Magnoliopsida</taxon>
        <taxon>eudicotyledons</taxon>
        <taxon>Gunneridae</taxon>
        <taxon>Pentapetalae</taxon>
        <taxon>rosids</taxon>
        <taxon>malvids</taxon>
        <taxon>Malvales</taxon>
        <taxon>Malvaceae</taxon>
        <taxon>Malvoideae</taxon>
        <taxon>Hibiscus</taxon>
    </lineage>
</organism>
<accession>A0ABR1ZSX6</accession>
<feature type="domain" description="PPM-type phosphatase" evidence="1">
    <location>
        <begin position="1"/>
        <end position="214"/>
    </location>
</feature>
<dbReference type="Gene3D" id="3.60.40.10">
    <property type="entry name" value="PPM-type phosphatase domain"/>
    <property type="match status" value="1"/>
</dbReference>
<dbReference type="EMBL" id="JBBPBM010001509">
    <property type="protein sequence ID" value="KAK8483657.1"/>
    <property type="molecule type" value="Genomic_DNA"/>
</dbReference>
<dbReference type="Pfam" id="PF00481">
    <property type="entry name" value="PP2C"/>
    <property type="match status" value="1"/>
</dbReference>
<dbReference type="InterPro" id="IPR001932">
    <property type="entry name" value="PPM-type_phosphatase-like_dom"/>
</dbReference>
<dbReference type="CDD" id="cd00143">
    <property type="entry name" value="PP2Cc"/>
    <property type="match status" value="1"/>
</dbReference>
<dbReference type="SMART" id="SM00332">
    <property type="entry name" value="PP2Cc"/>
    <property type="match status" value="1"/>
</dbReference>
<dbReference type="PROSITE" id="PS51746">
    <property type="entry name" value="PPM_2"/>
    <property type="match status" value="1"/>
</dbReference>
<dbReference type="PANTHER" id="PTHR47992">
    <property type="entry name" value="PROTEIN PHOSPHATASE"/>
    <property type="match status" value="1"/>
</dbReference>
<name>A0ABR1ZSX6_9ROSI</name>
<evidence type="ECO:0000313" key="3">
    <source>
        <dbReference type="Proteomes" id="UP001472677"/>
    </source>
</evidence>
<reference evidence="2 3" key="1">
    <citation type="journal article" date="2024" name="G3 (Bethesda)">
        <title>Genome assembly of Hibiscus sabdariffa L. provides insights into metabolisms of medicinal natural products.</title>
        <authorList>
            <person name="Kim T."/>
        </authorList>
    </citation>
    <scope>NUCLEOTIDE SEQUENCE [LARGE SCALE GENOMIC DNA]</scope>
    <source>
        <strain evidence="2">TK-2024</strain>
        <tissue evidence="2">Old leaves</tissue>
    </source>
</reference>